<protein>
    <recommendedName>
        <fullName evidence="3">Lipoprotein</fullName>
    </recommendedName>
</protein>
<accession>A0A1H9CBN8</accession>
<proteinExistence type="predicted"/>
<evidence type="ECO:0000313" key="1">
    <source>
        <dbReference type="EMBL" id="SEP98596.1"/>
    </source>
</evidence>
<dbReference type="RefSeq" id="WP_074641120.1">
    <property type="nucleotide sequence ID" value="NZ_AP025286.1"/>
</dbReference>
<dbReference type="AlphaFoldDB" id="A0A1H9CBN8"/>
<dbReference type="EMBL" id="FOFU01000002">
    <property type="protein sequence ID" value="SEP98596.1"/>
    <property type="molecule type" value="Genomic_DNA"/>
</dbReference>
<name>A0A1H9CBN8_9SPIR</name>
<organism evidence="1 2">
    <name type="scientific">Treponema bryantii</name>
    <dbReference type="NCBI Taxonomy" id="163"/>
    <lineage>
        <taxon>Bacteria</taxon>
        <taxon>Pseudomonadati</taxon>
        <taxon>Spirochaetota</taxon>
        <taxon>Spirochaetia</taxon>
        <taxon>Spirochaetales</taxon>
        <taxon>Treponemataceae</taxon>
        <taxon>Treponema</taxon>
    </lineage>
</organism>
<gene>
    <name evidence="1" type="ORF">SAMN04487977_102118</name>
</gene>
<evidence type="ECO:0000313" key="2">
    <source>
        <dbReference type="Proteomes" id="UP000182360"/>
    </source>
</evidence>
<dbReference type="PROSITE" id="PS51257">
    <property type="entry name" value="PROKAR_LIPOPROTEIN"/>
    <property type="match status" value="1"/>
</dbReference>
<dbReference type="Proteomes" id="UP000182360">
    <property type="component" value="Unassembled WGS sequence"/>
</dbReference>
<reference evidence="1 2" key="1">
    <citation type="submission" date="2016-10" db="EMBL/GenBank/DDBJ databases">
        <authorList>
            <person name="de Groot N.N."/>
        </authorList>
    </citation>
    <scope>NUCLEOTIDE SEQUENCE [LARGE SCALE GENOMIC DNA]</scope>
    <source>
        <strain evidence="1 2">B25</strain>
    </source>
</reference>
<keyword evidence="2" id="KW-1185">Reference proteome</keyword>
<sequence length="158" mass="18342">MKKKYCLIILFLTFFLFGCDDINFGIQEVYNTYLLLEGVTDSDITVMCKCEKLNVPDFTQCEEKDSDTMSNFTKTYNLSGSNSYRFFYVPHNWQIKDHKNLKIFFTVTVNGVLYETSLDIPTLSTQTEDGKDKVNFMLYAENGNPIPAVFTWDLHETI</sequence>
<evidence type="ECO:0008006" key="3">
    <source>
        <dbReference type="Google" id="ProtNLM"/>
    </source>
</evidence>